<name>A0A0F7FWW4_9ACTN</name>
<dbReference type="HOGENOM" id="CLU_813598_0_0_11"/>
<dbReference type="AlphaFoldDB" id="A0A0F7FWW4"/>
<dbReference type="GO" id="GO:0016787">
    <property type="term" value="F:hydrolase activity"/>
    <property type="evidence" value="ECO:0007669"/>
    <property type="project" value="UniProtKB-KW"/>
</dbReference>
<keyword evidence="3" id="KW-1185">Reference proteome</keyword>
<dbReference type="SUPFAM" id="SSF53474">
    <property type="entry name" value="alpha/beta-Hydrolases"/>
    <property type="match status" value="1"/>
</dbReference>
<evidence type="ECO:0000259" key="1">
    <source>
        <dbReference type="Pfam" id="PF12697"/>
    </source>
</evidence>
<evidence type="ECO:0000313" key="2">
    <source>
        <dbReference type="EMBL" id="AKG45062.1"/>
    </source>
</evidence>
<dbReference type="PANTHER" id="PTHR43689">
    <property type="entry name" value="HYDROLASE"/>
    <property type="match status" value="1"/>
</dbReference>
<dbReference type="InterPro" id="IPR029058">
    <property type="entry name" value="AB_hydrolase_fold"/>
</dbReference>
<sequence>MSVAGRSDVLPRLTGGLLAGALACGLGMRSARRRRVERGAGDEEFLETGAGNLIAYTLHRAARPRFPQDPVLVFVPGLGTPVARWSVLREALNPGFSVLTHDRAGYGRSRYRSRAPFTLDAARADLVDVIAAVPPGRPVILVGHGLGGLLAMTAQETSRRPVAGLVLLDPRYPSELGRSALLHSGSEQVGHNMSHIPLSCELGLAPLLAAPPWERLLTAEARRLCLDQYRDAGLWRAALREWRAAHTELTSGAPPKVTAPVHLVTSGPRSAQSRAYEEFGAELLASVEHGGHTVLERVQRDQVPLTPECVTALARVIEEFTGTAVEESGGRYAAPHHAG</sequence>
<keyword evidence="2" id="KW-0378">Hydrolase</keyword>
<dbReference type="Gene3D" id="3.40.50.1820">
    <property type="entry name" value="alpha/beta hydrolase"/>
    <property type="match status" value="1"/>
</dbReference>
<dbReference type="Proteomes" id="UP000034034">
    <property type="component" value="Chromosome"/>
</dbReference>
<dbReference type="PROSITE" id="PS51257">
    <property type="entry name" value="PROKAR_LIPOPROTEIN"/>
    <property type="match status" value="1"/>
</dbReference>
<proteinExistence type="predicted"/>
<dbReference type="InterPro" id="IPR000073">
    <property type="entry name" value="AB_hydrolase_1"/>
</dbReference>
<evidence type="ECO:0000313" key="3">
    <source>
        <dbReference type="Proteomes" id="UP000034034"/>
    </source>
</evidence>
<dbReference type="PATRIC" id="fig|408015.6.peg.3727"/>
<dbReference type="Pfam" id="PF12697">
    <property type="entry name" value="Abhydrolase_6"/>
    <property type="match status" value="1"/>
</dbReference>
<dbReference type="KEGG" id="sxi:SXIM_36780"/>
<dbReference type="STRING" id="408015.SXIM_36780"/>
<accession>A0A0F7FWW4</accession>
<reference evidence="2" key="1">
    <citation type="submission" date="2019-08" db="EMBL/GenBank/DDBJ databases">
        <title>Complete genome sequence of a mangrove-derived Streptomyces xiamenensis.</title>
        <authorList>
            <person name="Xu J."/>
        </authorList>
    </citation>
    <scope>NUCLEOTIDE SEQUENCE</scope>
    <source>
        <strain evidence="2">318</strain>
    </source>
</reference>
<protein>
    <submittedName>
        <fullName evidence="2">Alpha beta hydrolase</fullName>
    </submittedName>
</protein>
<gene>
    <name evidence="2" type="ORF">SXIM_36780</name>
</gene>
<dbReference type="PANTHER" id="PTHR43689:SF8">
    <property type="entry name" value="ALPHA_BETA-HYDROLASES SUPERFAMILY PROTEIN"/>
    <property type="match status" value="1"/>
</dbReference>
<organism evidence="2 3">
    <name type="scientific">Streptomyces xiamenensis</name>
    <dbReference type="NCBI Taxonomy" id="408015"/>
    <lineage>
        <taxon>Bacteria</taxon>
        <taxon>Bacillati</taxon>
        <taxon>Actinomycetota</taxon>
        <taxon>Actinomycetes</taxon>
        <taxon>Kitasatosporales</taxon>
        <taxon>Streptomycetaceae</taxon>
        <taxon>Streptomyces</taxon>
    </lineage>
</organism>
<feature type="domain" description="AB hydrolase-1" evidence="1">
    <location>
        <begin position="72"/>
        <end position="296"/>
    </location>
</feature>
<dbReference type="EMBL" id="CP009922">
    <property type="protein sequence ID" value="AKG45062.1"/>
    <property type="molecule type" value="Genomic_DNA"/>
</dbReference>